<name>A0A7W8KF81_9DEIO</name>
<reference evidence="3" key="4">
    <citation type="submission" date="2024-05" db="EMBL/GenBank/DDBJ databases">
        <authorList>
            <person name="Sun Q."/>
            <person name="Zhou Y."/>
        </authorList>
    </citation>
    <scope>NUCLEOTIDE SEQUENCE</scope>
    <source>
        <strain evidence="3">CGMCC 1.18437</strain>
    </source>
</reference>
<evidence type="ECO:0000313" key="5">
    <source>
        <dbReference type="Proteomes" id="UP000539473"/>
    </source>
</evidence>
<dbReference type="RefSeq" id="WP_184111811.1">
    <property type="nucleotide sequence ID" value="NZ_BNAJ01000005.1"/>
</dbReference>
<reference evidence="6" key="2">
    <citation type="journal article" date="2019" name="Int. J. Syst. Evol. Microbiol.">
        <title>The Global Catalogue of Microorganisms (GCM) 10K type strain sequencing project: providing services to taxonomists for standard genome sequencing and annotation.</title>
        <authorList>
            <consortium name="The Broad Institute Genomics Platform"/>
            <consortium name="The Broad Institute Genome Sequencing Center for Infectious Disease"/>
            <person name="Wu L."/>
            <person name="Ma J."/>
        </authorList>
    </citation>
    <scope>NUCLEOTIDE SEQUENCE [LARGE SCALE GENOMIC DNA]</scope>
    <source>
        <strain evidence="6">CGMCC 1.18437</strain>
    </source>
</reference>
<sequence length="260" mass="27863">MHRLSLVSLLLTAALSACGSEAASGTPPVTPPVPSPTPGPRAGFITGTVTNERGQPIQGAEVVADNTLSYDSNLITHTDARGQYSIDVHALPTTFNVLAKVTLTYDSLSLPIDLIPENPDEVAGIQGGTRNFVLRPKVITPQDPYGNLGMVFLEHRPGEYTIDFRTLDVTLTPIGPLADGTTGTPVTAHPIQSGSGWLVPNVMWGRYTVTVSMNGHLLKVRARRAVNSDPFADAYTGGFWTDYFISRPSIFLELHDPAAE</sequence>
<keyword evidence="6" id="KW-1185">Reference proteome</keyword>
<evidence type="ECO:0000313" key="3">
    <source>
        <dbReference type="EMBL" id="GHF45556.1"/>
    </source>
</evidence>
<dbReference type="SUPFAM" id="SSF49464">
    <property type="entry name" value="Carboxypeptidase regulatory domain-like"/>
    <property type="match status" value="1"/>
</dbReference>
<dbReference type="Gene3D" id="2.60.40.1120">
    <property type="entry name" value="Carboxypeptidase-like, regulatory domain"/>
    <property type="match status" value="1"/>
</dbReference>
<organism evidence="4 5">
    <name type="scientific">Deinococcus metalli</name>
    <dbReference type="NCBI Taxonomy" id="1141878"/>
    <lineage>
        <taxon>Bacteria</taxon>
        <taxon>Thermotogati</taxon>
        <taxon>Deinococcota</taxon>
        <taxon>Deinococci</taxon>
        <taxon>Deinococcales</taxon>
        <taxon>Deinococcaceae</taxon>
        <taxon>Deinococcus</taxon>
    </lineage>
</organism>
<dbReference type="AlphaFoldDB" id="A0A7W8KF81"/>
<dbReference type="PROSITE" id="PS51257">
    <property type="entry name" value="PROKAR_LIPOPROTEIN"/>
    <property type="match status" value="1"/>
</dbReference>
<proteinExistence type="predicted"/>
<dbReference type="EMBL" id="BNAJ01000005">
    <property type="protein sequence ID" value="GHF45556.1"/>
    <property type="molecule type" value="Genomic_DNA"/>
</dbReference>
<reference evidence="4 5" key="3">
    <citation type="submission" date="2020-08" db="EMBL/GenBank/DDBJ databases">
        <title>Genomic Encyclopedia of Type Strains, Phase IV (KMG-IV): sequencing the most valuable type-strain genomes for metagenomic binning, comparative biology and taxonomic classification.</title>
        <authorList>
            <person name="Goeker M."/>
        </authorList>
    </citation>
    <scope>NUCLEOTIDE SEQUENCE [LARGE SCALE GENOMIC DNA]</scope>
    <source>
        <strain evidence="4 5">DSM 27521</strain>
    </source>
</reference>
<reference evidence="3" key="1">
    <citation type="journal article" date="2014" name="Int. J. Syst. Evol. Microbiol.">
        <title>Complete genome of a new Firmicutes species belonging to the dominant human colonic microbiota ('Ruminococcus bicirculans') reveals two chromosomes and a selective capacity to utilize plant glucans.</title>
        <authorList>
            <consortium name="NISC Comparative Sequencing Program"/>
            <person name="Wegmann U."/>
            <person name="Louis P."/>
            <person name="Goesmann A."/>
            <person name="Henrissat B."/>
            <person name="Duncan S.H."/>
            <person name="Flint H.J."/>
        </authorList>
    </citation>
    <scope>NUCLEOTIDE SEQUENCE</scope>
    <source>
        <strain evidence="3">CGMCC 1.18437</strain>
    </source>
</reference>
<protein>
    <recommendedName>
        <fullName evidence="7">Carboxypeptidase regulatory-like domain-containing protein</fullName>
    </recommendedName>
</protein>
<evidence type="ECO:0008006" key="7">
    <source>
        <dbReference type="Google" id="ProtNLM"/>
    </source>
</evidence>
<feature type="compositionally biased region" description="Pro residues" evidence="1">
    <location>
        <begin position="28"/>
        <end position="39"/>
    </location>
</feature>
<feature type="signal peptide" evidence="2">
    <location>
        <begin position="1"/>
        <end position="22"/>
    </location>
</feature>
<evidence type="ECO:0000256" key="1">
    <source>
        <dbReference type="SAM" id="MobiDB-lite"/>
    </source>
</evidence>
<dbReference type="EMBL" id="JACHFK010000005">
    <property type="protein sequence ID" value="MBB5376815.1"/>
    <property type="molecule type" value="Genomic_DNA"/>
</dbReference>
<dbReference type="Proteomes" id="UP000619376">
    <property type="component" value="Unassembled WGS sequence"/>
</dbReference>
<evidence type="ECO:0000313" key="4">
    <source>
        <dbReference type="EMBL" id="MBB5376815.1"/>
    </source>
</evidence>
<evidence type="ECO:0000256" key="2">
    <source>
        <dbReference type="SAM" id="SignalP"/>
    </source>
</evidence>
<accession>A0A7W8KF81</accession>
<gene>
    <name evidence="3" type="ORF">GCM10017781_22440</name>
    <name evidence="4" type="ORF">HNQ07_002279</name>
</gene>
<keyword evidence="2" id="KW-0732">Signal</keyword>
<evidence type="ECO:0000313" key="6">
    <source>
        <dbReference type="Proteomes" id="UP000619376"/>
    </source>
</evidence>
<feature type="chain" id="PRO_5030882601" description="Carboxypeptidase regulatory-like domain-containing protein" evidence="2">
    <location>
        <begin position="23"/>
        <end position="260"/>
    </location>
</feature>
<comment type="caution">
    <text evidence="4">The sequence shown here is derived from an EMBL/GenBank/DDBJ whole genome shotgun (WGS) entry which is preliminary data.</text>
</comment>
<feature type="region of interest" description="Disordered" evidence="1">
    <location>
        <begin position="21"/>
        <end position="41"/>
    </location>
</feature>
<dbReference type="Proteomes" id="UP000539473">
    <property type="component" value="Unassembled WGS sequence"/>
</dbReference>
<dbReference type="InterPro" id="IPR008969">
    <property type="entry name" value="CarboxyPept-like_regulatory"/>
</dbReference>